<keyword evidence="1" id="KW-0472">Membrane</keyword>
<evidence type="ECO:0000313" key="3">
    <source>
        <dbReference type="Proteomes" id="UP000647017"/>
    </source>
</evidence>
<reference evidence="2 3" key="1">
    <citation type="submission" date="2021-01" db="EMBL/GenBank/DDBJ databases">
        <title>Whole genome shotgun sequence of Verrucosispora andamanensis NBRC 109075.</title>
        <authorList>
            <person name="Komaki H."/>
            <person name="Tamura T."/>
        </authorList>
    </citation>
    <scope>NUCLEOTIDE SEQUENCE [LARGE SCALE GENOMIC DNA]</scope>
    <source>
        <strain evidence="2 3">NBRC 109075</strain>
    </source>
</reference>
<protein>
    <submittedName>
        <fullName evidence="2">Uncharacterized protein</fullName>
    </submittedName>
</protein>
<evidence type="ECO:0000256" key="1">
    <source>
        <dbReference type="SAM" id="Phobius"/>
    </source>
</evidence>
<name>A0ABQ4I5K7_9ACTN</name>
<organism evidence="2 3">
    <name type="scientific">Micromonospora andamanensis</name>
    <dbReference type="NCBI Taxonomy" id="1287068"/>
    <lineage>
        <taxon>Bacteria</taxon>
        <taxon>Bacillati</taxon>
        <taxon>Actinomycetota</taxon>
        <taxon>Actinomycetes</taxon>
        <taxon>Micromonosporales</taxon>
        <taxon>Micromonosporaceae</taxon>
        <taxon>Micromonospora</taxon>
    </lineage>
</organism>
<dbReference type="RefSeq" id="WP_275410427.1">
    <property type="nucleotide sequence ID" value="NZ_BOOZ01000084.1"/>
</dbReference>
<dbReference type="Proteomes" id="UP000647017">
    <property type="component" value="Unassembled WGS sequence"/>
</dbReference>
<evidence type="ECO:0000313" key="2">
    <source>
        <dbReference type="EMBL" id="GIJ13170.1"/>
    </source>
</evidence>
<keyword evidence="1" id="KW-1133">Transmembrane helix</keyword>
<dbReference type="EMBL" id="BOOZ01000084">
    <property type="protein sequence ID" value="GIJ13170.1"/>
    <property type="molecule type" value="Genomic_DNA"/>
</dbReference>
<comment type="caution">
    <text evidence="2">The sequence shown here is derived from an EMBL/GenBank/DDBJ whole genome shotgun (WGS) entry which is preliminary data.</text>
</comment>
<proteinExistence type="predicted"/>
<keyword evidence="3" id="KW-1185">Reference proteome</keyword>
<accession>A0ABQ4I5K7</accession>
<keyword evidence="1" id="KW-0812">Transmembrane</keyword>
<sequence length="43" mass="4148">MRTGGVIVTDVGGIVVLVTCGGTVAVAVLVTCGIVVGITGRPH</sequence>
<gene>
    <name evidence="2" type="ORF">Van01_63840</name>
</gene>
<feature type="transmembrane region" description="Helical" evidence="1">
    <location>
        <begin position="12"/>
        <end position="38"/>
    </location>
</feature>